<evidence type="ECO:0000313" key="1">
    <source>
        <dbReference type="EMBL" id="OGY90684.1"/>
    </source>
</evidence>
<reference evidence="1 2" key="1">
    <citation type="journal article" date="2016" name="Nat. Commun.">
        <title>Thousands of microbial genomes shed light on interconnected biogeochemical processes in an aquifer system.</title>
        <authorList>
            <person name="Anantharaman K."/>
            <person name="Brown C.T."/>
            <person name="Hug L.A."/>
            <person name="Sharon I."/>
            <person name="Castelle C.J."/>
            <person name="Probst A.J."/>
            <person name="Thomas B.C."/>
            <person name="Singh A."/>
            <person name="Wilkins M.J."/>
            <person name="Karaoz U."/>
            <person name="Brodie E.L."/>
            <person name="Williams K.H."/>
            <person name="Hubbard S.S."/>
            <person name="Banfield J.F."/>
        </authorList>
    </citation>
    <scope>NUCLEOTIDE SEQUENCE [LARGE SCALE GENOMIC DNA]</scope>
</reference>
<sequence>MRERPQPEPEAVQPQNTIDKYQSEQFRVGEIVVMIGVSSLYRIEKMLPDQNAAELHELGEDGAPTGMRVVADIETITRQFA</sequence>
<evidence type="ECO:0000313" key="2">
    <source>
        <dbReference type="Proteomes" id="UP000177817"/>
    </source>
</evidence>
<organism evidence="1 2">
    <name type="scientific">Candidatus Komeilibacteria bacterium RIFCSPHIGHO2_01_FULL_52_14</name>
    <dbReference type="NCBI Taxonomy" id="1798549"/>
    <lineage>
        <taxon>Bacteria</taxon>
        <taxon>Candidatus Komeiliibacteriota</taxon>
    </lineage>
</organism>
<proteinExistence type="predicted"/>
<name>A0A1G2BNH6_9BACT</name>
<accession>A0A1G2BNH6</accession>
<dbReference type="AlphaFoldDB" id="A0A1G2BNH6"/>
<protein>
    <submittedName>
        <fullName evidence="1">Uncharacterized protein</fullName>
    </submittedName>
</protein>
<dbReference type="Proteomes" id="UP000177817">
    <property type="component" value="Unassembled WGS sequence"/>
</dbReference>
<gene>
    <name evidence="1" type="ORF">A2677_03105</name>
</gene>
<comment type="caution">
    <text evidence="1">The sequence shown here is derived from an EMBL/GenBank/DDBJ whole genome shotgun (WGS) entry which is preliminary data.</text>
</comment>
<dbReference type="EMBL" id="MHKK01000001">
    <property type="protein sequence ID" value="OGY90684.1"/>
    <property type="molecule type" value="Genomic_DNA"/>
</dbReference>